<dbReference type="Proteomes" id="UP000007886">
    <property type="component" value="Chromosome"/>
</dbReference>
<dbReference type="EMBL" id="AP012279">
    <property type="protein sequence ID" value="BAL79776.1"/>
    <property type="molecule type" value="Genomic_DNA"/>
</dbReference>
<proteinExistence type="predicted"/>
<feature type="compositionally biased region" description="Polar residues" evidence="1">
    <location>
        <begin position="73"/>
        <end position="82"/>
    </location>
</feature>
<evidence type="ECO:0000256" key="1">
    <source>
        <dbReference type="SAM" id="MobiDB-lite"/>
    </source>
</evidence>
<accession>A0AAI8MK14</accession>
<protein>
    <submittedName>
        <fullName evidence="3">Uncharacterized protein</fullName>
    </submittedName>
</protein>
<evidence type="ECO:0000313" key="4">
    <source>
        <dbReference type="Proteomes" id="UP000007886"/>
    </source>
</evidence>
<evidence type="ECO:0000313" key="3">
    <source>
        <dbReference type="EMBL" id="BAL79776.1"/>
    </source>
</evidence>
<gene>
    <name evidence="3" type="ORF">S23_65970</name>
</gene>
<feature type="region of interest" description="Disordered" evidence="1">
    <location>
        <begin position="71"/>
        <end position="95"/>
    </location>
</feature>
<dbReference type="AlphaFoldDB" id="A0AAI8MK14"/>
<keyword evidence="2" id="KW-1133">Transmembrane helix</keyword>
<feature type="transmembrane region" description="Helical" evidence="2">
    <location>
        <begin position="33"/>
        <end position="57"/>
    </location>
</feature>
<feature type="transmembrane region" description="Helical" evidence="2">
    <location>
        <begin position="6"/>
        <end position="21"/>
    </location>
</feature>
<keyword evidence="2" id="KW-0472">Membrane</keyword>
<evidence type="ECO:0000256" key="2">
    <source>
        <dbReference type="SAM" id="Phobius"/>
    </source>
</evidence>
<keyword evidence="4" id="KW-1185">Reference proteome</keyword>
<name>A0AAI8MK14_9BRAD</name>
<organism evidence="3 4">
    <name type="scientific">Bradyrhizobium cosmicum</name>
    <dbReference type="NCBI Taxonomy" id="1404864"/>
    <lineage>
        <taxon>Bacteria</taxon>
        <taxon>Pseudomonadati</taxon>
        <taxon>Pseudomonadota</taxon>
        <taxon>Alphaproteobacteria</taxon>
        <taxon>Hyphomicrobiales</taxon>
        <taxon>Nitrobacteraceae</taxon>
        <taxon>Bradyrhizobium</taxon>
    </lineage>
</organism>
<keyword evidence="2" id="KW-0812">Transmembrane</keyword>
<dbReference type="RefSeq" id="WP_015689032.1">
    <property type="nucleotide sequence ID" value="NC_017082.1"/>
</dbReference>
<dbReference type="KEGG" id="brs:S23_65970"/>
<sequence>MFLVDALLILAMLFFLFLPISDRRTVRMRLCMLCALLAVFSVSITRTSVAPVLMASISSPPGMVRVPHMHLSDPSSGLSPRPTSDMRLLHGQGSF</sequence>
<reference evidence="3 4" key="1">
    <citation type="journal article" date="2012" name="Microbes Environ.">
        <title>Complete genome sequence of Bradyrhizobium sp. S23321: insights into symbiosis evolution in soil oligotrophs.</title>
        <authorList>
            <person name="Okubo T."/>
            <person name="Tsukui T."/>
            <person name="Maita H."/>
            <person name="Okamoto S."/>
            <person name="Oshima K."/>
            <person name="Fujisawa T."/>
            <person name="Saito A."/>
            <person name="Futamata H."/>
            <person name="Hattori R."/>
            <person name="Shimomura Y."/>
            <person name="Haruta S."/>
            <person name="Morimoto S."/>
            <person name="Wang Y."/>
            <person name="Sakai Y."/>
            <person name="Hattori M."/>
            <person name="Aizawa S."/>
            <person name="Nagashima K.V.P."/>
            <person name="Masuda S."/>
            <person name="Hattori T."/>
            <person name="Yamashita A."/>
            <person name="Bao Z."/>
            <person name="Hayatsu M."/>
            <person name="Kajiya-Kanegae H."/>
            <person name="Yoshinaga I."/>
            <person name="Sakamoto K."/>
            <person name="Toyota K."/>
            <person name="Nakao M."/>
            <person name="Kohara M."/>
            <person name="Anda M."/>
            <person name="Niwa R."/>
            <person name="Jung-Hwan P."/>
            <person name="Sameshima-Saito R."/>
            <person name="Tokuda S."/>
            <person name="Yamamoto S."/>
            <person name="Yamamoto S."/>
            <person name="Yokoyama T."/>
            <person name="Akutsu T."/>
            <person name="Nakamura Y."/>
            <person name="Nakahira-Yanaka Y."/>
            <person name="Takada Hoshino Y."/>
            <person name="Hirakawa H."/>
            <person name="Mitsui H."/>
            <person name="Terasawa K."/>
            <person name="Itakura M."/>
            <person name="Sato S."/>
            <person name="Ikeda-Ohtsubo W."/>
            <person name="Sakakura N."/>
            <person name="Kaminuma E."/>
            <person name="Minamisawa K."/>
        </authorList>
    </citation>
    <scope>NUCLEOTIDE SEQUENCE [LARGE SCALE GENOMIC DNA]</scope>
    <source>
        <strain evidence="3 4">S23321</strain>
    </source>
</reference>